<dbReference type="PANTHER" id="PTHR47473:SF1">
    <property type="entry name" value="METHYLTRANSFERASE DOMAIN-CONTAINING PROTEIN"/>
    <property type="match status" value="1"/>
</dbReference>
<dbReference type="Pfam" id="PF11899">
    <property type="entry name" value="DUF3419"/>
    <property type="match status" value="1"/>
</dbReference>
<sequence length="360" mass="41972">MNKESINYSQCWEDPRILLEALVIGKEDCVLSVTSGGDNTLALLLAGPKKIFSVDLNAAQNHLLELKRAAAKNLNYEEYLEFLGVQESARRMKLFRNIHTDMPSVSQVWWLSHTSLIKQGLVNCGRFERFTSWFARYLLPLIHSKKIISKLLSCRNIDEQKVFYRDWWDTRRWRFFFGLASNRLTLRRFARQRGMFVYVEGETVVDVYRKRLERHLALVPIQGNFFLHYSLTGKYGDALPTYLEEKGYARLRTAPESVLSLVTANLLNYLQSMPADTFSKFNLSDVFEALSQTENDILWEQIIRTAKPGAIVAYWNNLVPRSYPTHLFPKINTDDNHISQLRAKDRVFFYDSFHAHTILK</sequence>
<comment type="caution">
    <text evidence="1">The sequence shown here is derived from an EMBL/GenBank/DDBJ whole genome shotgun (WGS) entry which is preliminary data.</text>
</comment>
<protein>
    <submittedName>
        <fullName evidence="1">S-adenosylmethionine:diacylglycerol 3-amino-3-carboxypropyl transferase-like protein</fullName>
    </submittedName>
</protein>
<proteinExistence type="predicted"/>
<dbReference type="PANTHER" id="PTHR47473">
    <property type="entry name" value="BTA1P"/>
    <property type="match status" value="1"/>
</dbReference>
<name>A0A0G1IJ88_9BACT</name>
<reference evidence="1 2" key="1">
    <citation type="journal article" date="2015" name="Nature">
        <title>rRNA introns, odd ribosomes, and small enigmatic genomes across a large radiation of phyla.</title>
        <authorList>
            <person name="Brown C.T."/>
            <person name="Hug L.A."/>
            <person name="Thomas B.C."/>
            <person name="Sharon I."/>
            <person name="Castelle C.J."/>
            <person name="Singh A."/>
            <person name="Wilkins M.J."/>
            <person name="Williams K.H."/>
            <person name="Banfield J.F."/>
        </authorList>
    </citation>
    <scope>NUCLEOTIDE SEQUENCE [LARGE SCALE GENOMIC DNA]</scope>
</reference>
<organism evidence="1 2">
    <name type="scientific">Candidatus Giovannonibacteria bacterium GW2011_GWA1_44_25</name>
    <dbReference type="NCBI Taxonomy" id="1618645"/>
    <lineage>
        <taxon>Bacteria</taxon>
        <taxon>Candidatus Giovannoniibacteriota</taxon>
    </lineage>
</organism>
<keyword evidence="1" id="KW-0808">Transferase</keyword>
<dbReference type="Proteomes" id="UP000034087">
    <property type="component" value="Unassembled WGS sequence"/>
</dbReference>
<dbReference type="AlphaFoldDB" id="A0A0G1IJ88"/>
<gene>
    <name evidence="1" type="ORF">UW53_C0018G0006</name>
</gene>
<accession>A0A0G1IJ88</accession>
<evidence type="ECO:0000313" key="2">
    <source>
        <dbReference type="Proteomes" id="UP000034087"/>
    </source>
</evidence>
<dbReference type="InterPro" id="IPR021829">
    <property type="entry name" value="DUF3419"/>
</dbReference>
<dbReference type="GO" id="GO:0016740">
    <property type="term" value="F:transferase activity"/>
    <property type="evidence" value="ECO:0007669"/>
    <property type="project" value="UniProtKB-KW"/>
</dbReference>
<dbReference type="PATRIC" id="fig|1618645.3.peg.954"/>
<dbReference type="EMBL" id="LCIR01000018">
    <property type="protein sequence ID" value="KKT59225.1"/>
    <property type="molecule type" value="Genomic_DNA"/>
</dbReference>
<evidence type="ECO:0000313" key="1">
    <source>
        <dbReference type="EMBL" id="KKT59225.1"/>
    </source>
</evidence>